<dbReference type="GO" id="GO:0000965">
    <property type="term" value="P:mitochondrial RNA 3'-end processing"/>
    <property type="evidence" value="ECO:0007669"/>
    <property type="project" value="TreeGrafter"/>
</dbReference>
<keyword evidence="7" id="KW-0347">Helicase</keyword>
<evidence type="ECO:0000256" key="3">
    <source>
        <dbReference type="ARBA" id="ARBA00004173"/>
    </source>
</evidence>
<dbReference type="Gene3D" id="3.40.50.300">
    <property type="entry name" value="P-loop containing nucleotide triphosphate hydrolases"/>
    <property type="match status" value="2"/>
</dbReference>
<keyword evidence="5" id="KW-0547">Nucleotide-binding</keyword>
<keyword evidence="9" id="KW-0809">Transit peptide</keyword>
<comment type="cofactor">
    <cofactor evidence="1">
        <name>Mn(2+)</name>
        <dbReference type="ChEBI" id="CHEBI:29035"/>
    </cofactor>
</comment>
<evidence type="ECO:0000313" key="15">
    <source>
        <dbReference type="Proteomes" id="UP000799772"/>
    </source>
</evidence>
<dbReference type="Pfam" id="PF00271">
    <property type="entry name" value="Helicase_C"/>
    <property type="match status" value="1"/>
</dbReference>
<gene>
    <name evidence="14" type="ORF">NA57DRAFT_18042</name>
</gene>
<dbReference type="Pfam" id="PF18147">
    <property type="entry name" value="Suv3_C_1"/>
    <property type="match status" value="1"/>
</dbReference>
<dbReference type="OrthoDB" id="6692397at2759"/>
<dbReference type="EMBL" id="ML978122">
    <property type="protein sequence ID" value="KAF2103095.1"/>
    <property type="molecule type" value="Genomic_DNA"/>
</dbReference>
<name>A0A9P4IPN2_9PEZI</name>
<dbReference type="PANTHER" id="PTHR12131">
    <property type="entry name" value="ATP-DEPENDENT RNA AND DNA HELICASE"/>
    <property type="match status" value="1"/>
</dbReference>
<accession>A0A9P4IPN2</accession>
<keyword evidence="8" id="KW-0067">ATP-binding</keyword>
<evidence type="ECO:0000313" key="14">
    <source>
        <dbReference type="EMBL" id="KAF2103095.1"/>
    </source>
</evidence>
<dbReference type="AlphaFoldDB" id="A0A9P4IPN2"/>
<dbReference type="FunFam" id="3.40.50.300:FF:000269">
    <property type="entry name" value="ATP-dependent RNA helicase SUPV3L1, mitochondrial"/>
    <property type="match status" value="1"/>
</dbReference>
<evidence type="ECO:0000256" key="6">
    <source>
        <dbReference type="ARBA" id="ARBA00022801"/>
    </source>
</evidence>
<evidence type="ECO:0000256" key="2">
    <source>
        <dbReference type="ARBA" id="ARBA00001946"/>
    </source>
</evidence>
<evidence type="ECO:0000256" key="8">
    <source>
        <dbReference type="ARBA" id="ARBA00022840"/>
    </source>
</evidence>
<dbReference type="InterPro" id="IPR027417">
    <property type="entry name" value="P-loop_NTPase"/>
</dbReference>
<comment type="caution">
    <text evidence="14">The sequence shown here is derived from an EMBL/GenBank/DDBJ whole genome shotgun (WGS) entry which is preliminary data.</text>
</comment>
<dbReference type="FunFam" id="3.40.50.300:FF:000957">
    <property type="entry name" value="ATP-dependent RNA helicase SUV3L, mitochondrial"/>
    <property type="match status" value="1"/>
</dbReference>
<dbReference type="CDD" id="cd18805">
    <property type="entry name" value="SF2_C_suv3"/>
    <property type="match status" value="1"/>
</dbReference>
<evidence type="ECO:0000256" key="7">
    <source>
        <dbReference type="ARBA" id="ARBA00022806"/>
    </source>
</evidence>
<sequence>AAFEAQLKSTFYGHIATKRFSAIELRNQKDLADLRYPLEWYPATRELQRKIHLHVGPTNSGKTYHALKALEKAATGVYAGPLRLLAHEVYTRMNAKGKNCMLVTGEERRIPDYGDKPNLISCTVEMMDCSNRMDVAVVDEIQMIGDNDRGWAWTQALLGVRAKEVHLCGEERAVPLIKELVALMGDSLEIHRYERLTPLETDPRHLGGRLHKLRKGDCIVSFSILGIHALRKQIEQTTGKNVAIVYGSLPPETRAQQARLFNDPDNNYDFLVASDAIGMGLNLSIKRIIFESSQKNDGSAMKTLTVSQIKQIAGRAGRYRTSLQDNKEAASNLDATPPEVEPKTEIIEPPADNPSTSLRSSDRSTTGLVTTLYAFDYPVITDRLKMEAEPITSAGLFPPSSVVERFSSYFPPGTPFSYILLRLHEISRTSSRFHLCGLRDAILVADLIQKVEGLSTTDRIIFCAAPVSKDPGELLVSLARCVADQKGGSLLDLPPEQLQLELLEQPADGERSSLRRLERLHKDIILYLWLSYRFSGIFSTRQLALYVKGLVEKKIEETIAKMSFNERSRHRMRVQRE</sequence>
<dbReference type="InterPro" id="IPR001650">
    <property type="entry name" value="Helicase_C-like"/>
</dbReference>
<evidence type="ECO:0000256" key="12">
    <source>
        <dbReference type="SAM" id="MobiDB-lite"/>
    </source>
</evidence>
<feature type="non-terminal residue" evidence="14">
    <location>
        <position position="1"/>
    </location>
</feature>
<keyword evidence="6 14" id="KW-0378">Hydrolase</keyword>
<evidence type="ECO:0000256" key="9">
    <source>
        <dbReference type="ARBA" id="ARBA00022946"/>
    </source>
</evidence>
<dbReference type="GO" id="GO:0016787">
    <property type="term" value="F:hydrolase activity"/>
    <property type="evidence" value="ECO:0007669"/>
    <property type="project" value="UniProtKB-KW"/>
</dbReference>
<dbReference type="InterPro" id="IPR041082">
    <property type="entry name" value="Suv3_C_1"/>
</dbReference>
<dbReference type="FunFam" id="1.20.272.40:FF:000002">
    <property type="entry name" value="ATP-dependent RNA helicase SUV3, mitochondrial"/>
    <property type="match status" value="1"/>
</dbReference>
<feature type="region of interest" description="Disordered" evidence="12">
    <location>
        <begin position="320"/>
        <end position="363"/>
    </location>
</feature>
<dbReference type="Gene3D" id="1.20.272.40">
    <property type="match status" value="1"/>
</dbReference>
<evidence type="ECO:0000256" key="1">
    <source>
        <dbReference type="ARBA" id="ARBA00001936"/>
    </source>
</evidence>
<comment type="cofactor">
    <cofactor evidence="2">
        <name>Mg(2+)</name>
        <dbReference type="ChEBI" id="CHEBI:18420"/>
    </cofactor>
</comment>
<dbReference type="Proteomes" id="UP000799772">
    <property type="component" value="Unassembled WGS sequence"/>
</dbReference>
<reference evidence="14" key="1">
    <citation type="journal article" date="2020" name="Stud. Mycol.">
        <title>101 Dothideomycetes genomes: a test case for predicting lifestyles and emergence of pathogens.</title>
        <authorList>
            <person name="Haridas S."/>
            <person name="Albert R."/>
            <person name="Binder M."/>
            <person name="Bloem J."/>
            <person name="Labutti K."/>
            <person name="Salamov A."/>
            <person name="Andreopoulos B."/>
            <person name="Baker S."/>
            <person name="Barry K."/>
            <person name="Bills G."/>
            <person name="Bluhm B."/>
            <person name="Cannon C."/>
            <person name="Castanera R."/>
            <person name="Culley D."/>
            <person name="Daum C."/>
            <person name="Ezra D."/>
            <person name="Gonzalez J."/>
            <person name="Henrissat B."/>
            <person name="Kuo A."/>
            <person name="Liang C."/>
            <person name="Lipzen A."/>
            <person name="Lutzoni F."/>
            <person name="Magnuson J."/>
            <person name="Mondo S."/>
            <person name="Nolan M."/>
            <person name="Ohm R."/>
            <person name="Pangilinan J."/>
            <person name="Park H.-J."/>
            <person name="Ramirez L."/>
            <person name="Alfaro M."/>
            <person name="Sun H."/>
            <person name="Tritt A."/>
            <person name="Yoshinaga Y."/>
            <person name="Zwiers L.-H."/>
            <person name="Turgeon B."/>
            <person name="Goodwin S."/>
            <person name="Spatafora J."/>
            <person name="Crous P."/>
            <person name="Grigoriev I."/>
        </authorList>
    </citation>
    <scope>NUCLEOTIDE SEQUENCE</scope>
    <source>
        <strain evidence="14">CBS 133067</strain>
    </source>
</reference>
<dbReference type="GO" id="GO:0045025">
    <property type="term" value="C:mitochondrial degradosome"/>
    <property type="evidence" value="ECO:0007669"/>
    <property type="project" value="TreeGrafter"/>
</dbReference>
<dbReference type="InterPro" id="IPR044774">
    <property type="entry name" value="Suv3_DEXQc"/>
</dbReference>
<dbReference type="Pfam" id="PF22527">
    <property type="entry name" value="DEXQc_Suv3"/>
    <property type="match status" value="1"/>
</dbReference>
<protein>
    <recommendedName>
        <fullName evidence="4">RNA helicase</fullName>
        <ecNumber evidence="4">3.6.4.13</ecNumber>
    </recommendedName>
</protein>
<dbReference type="InterPro" id="IPR055206">
    <property type="entry name" value="DEXQc_SUV3"/>
</dbReference>
<comment type="subcellular location">
    <subcellularLocation>
        <location evidence="3">Mitochondrion</location>
    </subcellularLocation>
</comment>
<dbReference type="InterPro" id="IPR050699">
    <property type="entry name" value="RNA-DNA_Helicase"/>
</dbReference>
<organism evidence="14 15">
    <name type="scientific">Rhizodiscina lignyota</name>
    <dbReference type="NCBI Taxonomy" id="1504668"/>
    <lineage>
        <taxon>Eukaryota</taxon>
        <taxon>Fungi</taxon>
        <taxon>Dikarya</taxon>
        <taxon>Ascomycota</taxon>
        <taxon>Pezizomycotina</taxon>
        <taxon>Dothideomycetes</taxon>
        <taxon>Pleosporomycetidae</taxon>
        <taxon>Aulographales</taxon>
        <taxon>Rhizodiscinaceae</taxon>
        <taxon>Rhizodiscina</taxon>
    </lineage>
</organism>
<dbReference type="GO" id="GO:0003724">
    <property type="term" value="F:RNA helicase activity"/>
    <property type="evidence" value="ECO:0007669"/>
    <property type="project" value="UniProtKB-EC"/>
</dbReference>
<keyword evidence="10" id="KW-0496">Mitochondrion</keyword>
<dbReference type="PANTHER" id="PTHR12131:SF1">
    <property type="entry name" value="ATP-DEPENDENT RNA HELICASE SUPV3L1, MITOCHONDRIAL-RELATED"/>
    <property type="match status" value="1"/>
</dbReference>
<dbReference type="CDD" id="cd17913">
    <property type="entry name" value="DEXQc_Suv3"/>
    <property type="match status" value="1"/>
</dbReference>
<dbReference type="GO" id="GO:0005524">
    <property type="term" value="F:ATP binding"/>
    <property type="evidence" value="ECO:0007669"/>
    <property type="project" value="UniProtKB-KW"/>
</dbReference>
<proteinExistence type="predicted"/>
<dbReference type="SUPFAM" id="SSF52540">
    <property type="entry name" value="P-loop containing nucleoside triphosphate hydrolases"/>
    <property type="match status" value="1"/>
</dbReference>
<evidence type="ECO:0000256" key="10">
    <source>
        <dbReference type="ARBA" id="ARBA00023128"/>
    </source>
</evidence>
<comment type="catalytic activity">
    <reaction evidence="11">
        <text>ATP + H2O = ADP + phosphate + H(+)</text>
        <dbReference type="Rhea" id="RHEA:13065"/>
        <dbReference type="ChEBI" id="CHEBI:15377"/>
        <dbReference type="ChEBI" id="CHEBI:15378"/>
        <dbReference type="ChEBI" id="CHEBI:30616"/>
        <dbReference type="ChEBI" id="CHEBI:43474"/>
        <dbReference type="ChEBI" id="CHEBI:456216"/>
        <dbReference type="EC" id="3.6.4.13"/>
    </reaction>
</comment>
<dbReference type="EC" id="3.6.4.13" evidence="4"/>
<evidence type="ECO:0000256" key="11">
    <source>
        <dbReference type="ARBA" id="ARBA00047984"/>
    </source>
</evidence>
<dbReference type="Gene3D" id="1.20.58.1080">
    <property type="match status" value="1"/>
</dbReference>
<dbReference type="InterPro" id="IPR022192">
    <property type="entry name" value="SUV3_C"/>
</dbReference>
<dbReference type="PROSITE" id="PS51194">
    <property type="entry name" value="HELICASE_CTER"/>
    <property type="match status" value="1"/>
</dbReference>
<keyword evidence="15" id="KW-1185">Reference proteome</keyword>
<dbReference type="Pfam" id="PF12513">
    <property type="entry name" value="SUV3_C"/>
    <property type="match status" value="1"/>
</dbReference>
<evidence type="ECO:0000256" key="4">
    <source>
        <dbReference type="ARBA" id="ARBA00012552"/>
    </source>
</evidence>
<evidence type="ECO:0000256" key="5">
    <source>
        <dbReference type="ARBA" id="ARBA00022741"/>
    </source>
</evidence>
<evidence type="ECO:0000259" key="13">
    <source>
        <dbReference type="PROSITE" id="PS51194"/>
    </source>
</evidence>
<feature type="non-terminal residue" evidence="14">
    <location>
        <position position="577"/>
    </location>
</feature>
<feature type="domain" description="Helicase C-terminal" evidence="13">
    <location>
        <begin position="205"/>
        <end position="369"/>
    </location>
</feature>
<dbReference type="SMART" id="SM00490">
    <property type="entry name" value="HELICc"/>
    <property type="match status" value="1"/>
</dbReference>